<evidence type="ECO:0000313" key="1">
    <source>
        <dbReference type="EMBL" id="RXR04395.1"/>
    </source>
</evidence>
<protein>
    <submittedName>
        <fullName evidence="1">DUF1631 family protein</fullName>
    </submittedName>
</protein>
<keyword evidence="2" id="KW-1185">Reference proteome</keyword>
<dbReference type="Pfam" id="PF07793">
    <property type="entry name" value="DUF1631"/>
    <property type="match status" value="1"/>
</dbReference>
<dbReference type="Proteomes" id="UP000289784">
    <property type="component" value="Unassembled WGS sequence"/>
</dbReference>
<proteinExistence type="predicted"/>
<dbReference type="AlphaFoldDB" id="A0A4Q1JV85"/>
<accession>A0A4Q1JV85</accession>
<dbReference type="InterPro" id="IPR012434">
    <property type="entry name" value="DUF1631"/>
</dbReference>
<gene>
    <name evidence="1" type="ORF">EPA99_13075</name>
</gene>
<comment type="caution">
    <text evidence="1">The sequence shown here is derived from an EMBL/GenBank/DDBJ whole genome shotgun (WGS) entry which is preliminary data.</text>
</comment>
<name>A0A4Q1JV85_9GAMM</name>
<sequence>MILWMDRVVTDAGGASGTLSSFPAPKGMHDRMLDPQARDGLVGKNVALLQQLRQLALVPLADAYEAILTGLPGQLLSAAGDAGADSLDLIDAVREVRRRREAMLARFRAHLANTWQMLEAGRPVSVEHKLADGDAEHLSLVSNHELEVRLAVRSLADDLAARWKPELMRLSRYLGLLSGGLRLTEDTLPFGPHHIGVAVYESLSACTLTPAARKLIVKLCETELHTRTGSLYSQIQTGLAALLQESAGPRPRGGVRRWIPSTALDPDAEQGQTEDWIARFFVQWENDPAAAAKRARAALSEHVGGEAEPLPPALHALLQRARLAGETQPEPSDGKRALSQRELLSVLSLMQSMPNESLAPFPSRAARLSQRLKWEILAGAGRLGIDPTGIRLGNQGEDTIDLVCMLLEVMLAESHLQGRARELMLLLPAPYIKVALVDRELFLSDQHPARRLLNLLADASERCIGEGDAERALLEEIEVAIVSILRDFSEDVQAFTPILKRFGEYYGAYLRKVQIAERRATELHRAQERRDEARAFAETQLQARLAELAAPPGLVGFLRGYWVPYIAAIRLRGEAAGQDLAQGLSALEQLVAAVRHDQLHGPDTPWLADWMPWLERMLAQQGLDPVALGKALQSLQQSLYPVAPAAAGAERLAAGTAEAFPSAAPVDELVAEALDAPVEADQIDLITADFFRALPMGTWLDFVDRNGRVRAGKLNWVSPISARLMFVDKLGSRLCVASAEELAVMAQLERLRLHREEDAFYSAMAGAIEQLAH</sequence>
<reference evidence="1 2" key="1">
    <citation type="submission" date="2019-01" db="EMBL/GenBank/DDBJ databases">
        <title>Pseudoxanthomonas composti sp. nov., isolated from compost.</title>
        <authorList>
            <person name="Yang G."/>
        </authorList>
    </citation>
    <scope>NUCLEOTIDE SEQUENCE [LARGE SCALE GENOMIC DNA]</scope>
    <source>
        <strain evidence="1 2">GSS15</strain>
    </source>
</reference>
<organism evidence="1 2">
    <name type="scientific">Pseudoxanthomonas composti</name>
    <dbReference type="NCBI Taxonomy" id="2137479"/>
    <lineage>
        <taxon>Bacteria</taxon>
        <taxon>Pseudomonadati</taxon>
        <taxon>Pseudomonadota</taxon>
        <taxon>Gammaproteobacteria</taxon>
        <taxon>Lysobacterales</taxon>
        <taxon>Lysobacteraceae</taxon>
        <taxon>Pseudoxanthomonas</taxon>
    </lineage>
</organism>
<dbReference type="OrthoDB" id="6188167at2"/>
<dbReference type="EMBL" id="SAWZ01000006">
    <property type="protein sequence ID" value="RXR04395.1"/>
    <property type="molecule type" value="Genomic_DNA"/>
</dbReference>
<evidence type="ECO:0000313" key="2">
    <source>
        <dbReference type="Proteomes" id="UP000289784"/>
    </source>
</evidence>